<dbReference type="EMBL" id="MGDD01000291">
    <property type="protein sequence ID" value="OGL43112.1"/>
    <property type="molecule type" value="Genomic_DNA"/>
</dbReference>
<feature type="transmembrane region" description="Helical" evidence="7">
    <location>
        <begin position="171"/>
        <end position="191"/>
    </location>
</feature>
<dbReference type="PANTHER" id="PTHR43163">
    <property type="entry name" value="DIPEPTIDE TRANSPORT SYSTEM PERMEASE PROTEIN DPPB-RELATED"/>
    <property type="match status" value="1"/>
</dbReference>
<evidence type="ECO:0000259" key="8">
    <source>
        <dbReference type="PROSITE" id="PS50928"/>
    </source>
</evidence>
<dbReference type="InterPro" id="IPR035906">
    <property type="entry name" value="MetI-like_sf"/>
</dbReference>
<comment type="subcellular location">
    <subcellularLocation>
        <location evidence="1 7">Cell membrane</location>
        <topology evidence="1 7">Multi-pass membrane protein</topology>
    </subcellularLocation>
</comment>
<dbReference type="GO" id="GO:0005886">
    <property type="term" value="C:plasma membrane"/>
    <property type="evidence" value="ECO:0007669"/>
    <property type="project" value="UniProtKB-SubCell"/>
</dbReference>
<comment type="caution">
    <text evidence="9">The sequence shown here is derived from an EMBL/GenBank/DDBJ whole genome shotgun (WGS) entry which is preliminary data.</text>
</comment>
<keyword evidence="4 7" id="KW-0812">Transmembrane</keyword>
<dbReference type="InterPro" id="IPR000515">
    <property type="entry name" value="MetI-like"/>
</dbReference>
<keyword evidence="5 7" id="KW-1133">Transmembrane helix</keyword>
<feature type="domain" description="ABC transmembrane type-1" evidence="8">
    <location>
        <begin position="97"/>
        <end position="294"/>
    </location>
</feature>
<evidence type="ECO:0000256" key="3">
    <source>
        <dbReference type="ARBA" id="ARBA00022475"/>
    </source>
</evidence>
<organism evidence="9 10">
    <name type="scientific">Candidatus Schekmanbacteria bacterium RBG_13_48_7</name>
    <dbReference type="NCBI Taxonomy" id="1817878"/>
    <lineage>
        <taxon>Bacteria</taxon>
        <taxon>Candidatus Schekmaniibacteriota</taxon>
    </lineage>
</organism>
<evidence type="ECO:0000256" key="7">
    <source>
        <dbReference type="RuleBase" id="RU363032"/>
    </source>
</evidence>
<dbReference type="PANTHER" id="PTHR43163:SF6">
    <property type="entry name" value="DIPEPTIDE TRANSPORT SYSTEM PERMEASE PROTEIN DPPB-RELATED"/>
    <property type="match status" value="1"/>
</dbReference>
<proteinExistence type="inferred from homology"/>
<accession>A0A1F7RNI5</accession>
<evidence type="ECO:0000256" key="6">
    <source>
        <dbReference type="ARBA" id="ARBA00023136"/>
    </source>
</evidence>
<dbReference type="Gene3D" id="1.10.3720.10">
    <property type="entry name" value="MetI-like"/>
    <property type="match status" value="1"/>
</dbReference>
<sequence length="308" mass="34097">MRTFIIRRLLLFIPTVFGVCSLVFAVLHLMPGDPVDMILGETALPVDKENLRVQLGLNDPLYIQYMKYISRLLRGDFDRSIIMNRNEPVSDIIIERVPGTILLAVCSLIIAVSLGIPAGIIAALKRNTLTDYCITVLSLVGISMPNFWLGPLLIMLLSYQFRIFPMPGEGGWMTVILPSITLGTAMMAILARMTRSVFLEILNRDFIIAARARGLPEYRIILKHALANGMIPLITIIGMQIGGLFTGAIITETVFSWQGIGSLTIEAIQNRDYPVVQGCALFIAITYVCVNLITDILYAAADPRIKLE</sequence>
<gene>
    <name evidence="9" type="ORF">A2161_15535</name>
</gene>
<feature type="transmembrane region" description="Helical" evidence="7">
    <location>
        <begin position="9"/>
        <end position="30"/>
    </location>
</feature>
<feature type="transmembrane region" description="Helical" evidence="7">
    <location>
        <begin position="275"/>
        <end position="301"/>
    </location>
</feature>
<protein>
    <submittedName>
        <fullName evidence="9">Glutathione ABC transporter permease GsiC</fullName>
    </submittedName>
</protein>
<reference evidence="9 10" key="1">
    <citation type="journal article" date="2016" name="Nat. Commun.">
        <title>Thousands of microbial genomes shed light on interconnected biogeochemical processes in an aquifer system.</title>
        <authorList>
            <person name="Anantharaman K."/>
            <person name="Brown C.T."/>
            <person name="Hug L.A."/>
            <person name="Sharon I."/>
            <person name="Castelle C.J."/>
            <person name="Probst A.J."/>
            <person name="Thomas B.C."/>
            <person name="Singh A."/>
            <person name="Wilkins M.J."/>
            <person name="Karaoz U."/>
            <person name="Brodie E.L."/>
            <person name="Williams K.H."/>
            <person name="Hubbard S.S."/>
            <person name="Banfield J.F."/>
        </authorList>
    </citation>
    <scope>NUCLEOTIDE SEQUENCE [LARGE SCALE GENOMIC DNA]</scope>
</reference>
<dbReference type="GO" id="GO:0055085">
    <property type="term" value="P:transmembrane transport"/>
    <property type="evidence" value="ECO:0007669"/>
    <property type="project" value="InterPro"/>
</dbReference>
<evidence type="ECO:0000313" key="10">
    <source>
        <dbReference type="Proteomes" id="UP000179266"/>
    </source>
</evidence>
<name>A0A1F7RNI5_9BACT</name>
<evidence type="ECO:0000256" key="1">
    <source>
        <dbReference type="ARBA" id="ARBA00004651"/>
    </source>
</evidence>
<dbReference type="CDD" id="cd06261">
    <property type="entry name" value="TM_PBP2"/>
    <property type="match status" value="1"/>
</dbReference>
<feature type="transmembrane region" description="Helical" evidence="7">
    <location>
        <begin position="229"/>
        <end position="255"/>
    </location>
</feature>
<evidence type="ECO:0000256" key="4">
    <source>
        <dbReference type="ARBA" id="ARBA00022692"/>
    </source>
</evidence>
<dbReference type="SUPFAM" id="SSF161098">
    <property type="entry name" value="MetI-like"/>
    <property type="match status" value="1"/>
</dbReference>
<dbReference type="AlphaFoldDB" id="A0A1F7RNI5"/>
<feature type="transmembrane region" description="Helical" evidence="7">
    <location>
        <begin position="101"/>
        <end position="124"/>
    </location>
</feature>
<dbReference type="InterPro" id="IPR045621">
    <property type="entry name" value="BPD_transp_1_N"/>
</dbReference>
<comment type="similarity">
    <text evidence="7">Belongs to the binding-protein-dependent transport system permease family.</text>
</comment>
<dbReference type="Pfam" id="PF19300">
    <property type="entry name" value="BPD_transp_1_N"/>
    <property type="match status" value="1"/>
</dbReference>
<keyword evidence="6 7" id="KW-0472">Membrane</keyword>
<keyword evidence="3" id="KW-1003">Cell membrane</keyword>
<feature type="transmembrane region" description="Helical" evidence="7">
    <location>
        <begin position="136"/>
        <end position="159"/>
    </location>
</feature>
<evidence type="ECO:0000256" key="2">
    <source>
        <dbReference type="ARBA" id="ARBA00022448"/>
    </source>
</evidence>
<dbReference type="PROSITE" id="PS50928">
    <property type="entry name" value="ABC_TM1"/>
    <property type="match status" value="1"/>
</dbReference>
<dbReference type="Pfam" id="PF00528">
    <property type="entry name" value="BPD_transp_1"/>
    <property type="match status" value="1"/>
</dbReference>
<dbReference type="Proteomes" id="UP000179266">
    <property type="component" value="Unassembled WGS sequence"/>
</dbReference>
<keyword evidence="2 7" id="KW-0813">Transport</keyword>
<evidence type="ECO:0000256" key="5">
    <source>
        <dbReference type="ARBA" id="ARBA00022989"/>
    </source>
</evidence>
<evidence type="ECO:0000313" key="9">
    <source>
        <dbReference type="EMBL" id="OGL43112.1"/>
    </source>
</evidence>